<feature type="region of interest" description="Disordered" evidence="1">
    <location>
        <begin position="248"/>
        <end position="305"/>
    </location>
</feature>
<feature type="compositionally biased region" description="Pro residues" evidence="1">
    <location>
        <begin position="271"/>
        <end position="291"/>
    </location>
</feature>
<dbReference type="AlphaFoldDB" id="A0A0K8SUV9"/>
<evidence type="ECO:0000256" key="2">
    <source>
        <dbReference type="SAM" id="SignalP"/>
    </source>
</evidence>
<dbReference type="EMBL" id="GBRD01008733">
    <property type="protein sequence ID" value="JAG57088.1"/>
    <property type="molecule type" value="Transcribed_RNA"/>
</dbReference>
<feature type="chain" id="PRO_5005519859" evidence="2">
    <location>
        <begin position="20"/>
        <end position="333"/>
    </location>
</feature>
<name>A0A0K8SUV9_LYGHE</name>
<feature type="signal peptide" evidence="2">
    <location>
        <begin position="1"/>
        <end position="19"/>
    </location>
</feature>
<evidence type="ECO:0000256" key="1">
    <source>
        <dbReference type="SAM" id="MobiDB-lite"/>
    </source>
</evidence>
<keyword evidence="2" id="KW-0732">Signal</keyword>
<reference evidence="3" key="1">
    <citation type="submission" date="2014-09" db="EMBL/GenBank/DDBJ databases">
        <authorList>
            <person name="Magalhaes I.L.F."/>
            <person name="Oliveira U."/>
            <person name="Santos F.R."/>
            <person name="Vidigal T.H.D.A."/>
            <person name="Brescovit A.D."/>
            <person name="Santos A.J."/>
        </authorList>
    </citation>
    <scope>NUCLEOTIDE SEQUENCE</scope>
</reference>
<dbReference type="SUPFAM" id="SSF55797">
    <property type="entry name" value="PR-1-like"/>
    <property type="match status" value="1"/>
</dbReference>
<protein>
    <submittedName>
        <fullName evidence="3">Uncharacterized protein</fullName>
    </submittedName>
</protein>
<dbReference type="Gene3D" id="3.40.33.10">
    <property type="entry name" value="CAP"/>
    <property type="match status" value="1"/>
</dbReference>
<organism evidence="3">
    <name type="scientific">Lygus hesperus</name>
    <name type="common">Western plant bug</name>
    <dbReference type="NCBI Taxonomy" id="30085"/>
    <lineage>
        <taxon>Eukaryota</taxon>
        <taxon>Metazoa</taxon>
        <taxon>Ecdysozoa</taxon>
        <taxon>Arthropoda</taxon>
        <taxon>Hexapoda</taxon>
        <taxon>Insecta</taxon>
        <taxon>Pterygota</taxon>
        <taxon>Neoptera</taxon>
        <taxon>Paraneoptera</taxon>
        <taxon>Hemiptera</taxon>
        <taxon>Heteroptera</taxon>
        <taxon>Panheteroptera</taxon>
        <taxon>Cimicomorpha</taxon>
        <taxon>Miridae</taxon>
        <taxon>Mirini</taxon>
        <taxon>Lygus</taxon>
    </lineage>
</organism>
<accession>A0A0K8SUV9</accession>
<proteinExistence type="predicted"/>
<sequence length="333" mass="36434">MWGTLTLSCLLGLFKTGAPQDVTTISPTVTTMPGSDGTMTSPVDNKMCINPKQFVEDNITAATRDLLYENIHLMRGWTLQEMIPLSVPGCGILRLQLDEDLEHVAALEANTCPMVGEPYVPSFRRLPEEHGRGEIGILILFGLDFILFEKIVTETWNWNTANLTQDLTPEKGTNLSLSYVEGPWDPVFQLYWGHSGHAGCAMTKYKNSDTAAMSKIFHMEINETQELWNIVCVFRPAGCVAGAEAWNQCPETSPTPSTPEPTDPETSNPTPSNPTNPNPTNPNPTPPPPTTRQPQSTGKRIGQGMGFNSESLTILISAILSGNLIHLLIPSFA</sequence>
<dbReference type="InterPro" id="IPR035940">
    <property type="entry name" value="CAP_sf"/>
</dbReference>
<evidence type="ECO:0000313" key="3">
    <source>
        <dbReference type="EMBL" id="JAG57088.1"/>
    </source>
</evidence>